<evidence type="ECO:0000259" key="3">
    <source>
        <dbReference type="Pfam" id="PF07563"/>
    </source>
</evidence>
<feature type="compositionally biased region" description="Low complexity" evidence="1">
    <location>
        <begin position="34"/>
        <end position="46"/>
    </location>
</feature>
<gene>
    <name evidence="4" type="primary">ydhK</name>
    <name evidence="4" type="ORF">NCTC13079_00183</name>
</gene>
<evidence type="ECO:0000256" key="1">
    <source>
        <dbReference type="SAM" id="MobiDB-lite"/>
    </source>
</evidence>
<dbReference type="Proteomes" id="UP000269544">
    <property type="component" value="Chromosome"/>
</dbReference>
<sequence length="210" mass="22527">MRYKKILTATALSAALVLTACNADAPEAKDDENANTANVTETAAENQPVKDNDAATDPAVEDDHGDMAHDASGEVPEGLKEAENPAYPVGTDIVSSADHMKGMEGAKGTVVGAYHSYVYEVSYRSTIDNAPVKNHKWVVHEEIEGAGDAPYQAGDEVTLTAKHMEGMEGAKATVDAVEESDVYMVDLTMPDGSTMRNHKWVTESELQKKE</sequence>
<dbReference type="Gene3D" id="2.30.30.1210">
    <property type="entry name" value="Domain of unknown function DUF1541"/>
    <property type="match status" value="1"/>
</dbReference>
<dbReference type="KEGG" id="piv:NCTC13079_00183"/>
<proteinExistence type="predicted"/>
<evidence type="ECO:0000313" key="4">
    <source>
        <dbReference type="EMBL" id="VEJ34495.1"/>
    </source>
</evidence>
<evidence type="ECO:0000256" key="2">
    <source>
        <dbReference type="SAM" id="SignalP"/>
    </source>
</evidence>
<feature type="domain" description="DUF1541" evidence="3">
    <location>
        <begin position="89"/>
        <end position="140"/>
    </location>
</feature>
<dbReference type="RefSeq" id="WP_126464660.1">
    <property type="nucleotide sequence ID" value="NZ_LR134523.1"/>
</dbReference>
<dbReference type="Pfam" id="PF07563">
    <property type="entry name" value="DUF1541"/>
    <property type="match status" value="2"/>
</dbReference>
<protein>
    <submittedName>
        <fullName evidence="4">Protein of uncharacterized function (DUF1541)</fullName>
    </submittedName>
</protein>
<name>A0A448UZR3_9FIRM</name>
<feature type="region of interest" description="Disordered" evidence="1">
    <location>
        <begin position="26"/>
        <end position="75"/>
    </location>
</feature>
<feature type="signal peptide" evidence="2">
    <location>
        <begin position="1"/>
        <end position="25"/>
    </location>
</feature>
<dbReference type="EMBL" id="LR134523">
    <property type="protein sequence ID" value="VEJ34495.1"/>
    <property type="molecule type" value="Genomic_DNA"/>
</dbReference>
<feature type="chain" id="PRO_5019105220" evidence="2">
    <location>
        <begin position="26"/>
        <end position="210"/>
    </location>
</feature>
<feature type="compositionally biased region" description="Basic and acidic residues" evidence="1">
    <location>
        <begin position="61"/>
        <end position="75"/>
    </location>
</feature>
<dbReference type="InterPro" id="IPR011438">
    <property type="entry name" value="DUF1541"/>
</dbReference>
<dbReference type="OrthoDB" id="1701949at2"/>
<organism evidence="4 5">
    <name type="scientific">Aedoeadaptatus ivorii</name>
    <dbReference type="NCBI Taxonomy" id="54006"/>
    <lineage>
        <taxon>Bacteria</taxon>
        <taxon>Bacillati</taxon>
        <taxon>Bacillota</taxon>
        <taxon>Tissierellia</taxon>
        <taxon>Tissierellales</taxon>
        <taxon>Peptoniphilaceae</taxon>
        <taxon>Aedoeadaptatus</taxon>
    </lineage>
</organism>
<dbReference type="PROSITE" id="PS51257">
    <property type="entry name" value="PROKAR_LIPOPROTEIN"/>
    <property type="match status" value="1"/>
</dbReference>
<dbReference type="AlphaFoldDB" id="A0A448UZR3"/>
<keyword evidence="2" id="KW-0732">Signal</keyword>
<keyword evidence="5" id="KW-1185">Reference proteome</keyword>
<evidence type="ECO:0000313" key="5">
    <source>
        <dbReference type="Proteomes" id="UP000269544"/>
    </source>
</evidence>
<accession>A0A448UZR3</accession>
<reference evidence="4 5" key="1">
    <citation type="submission" date="2018-12" db="EMBL/GenBank/DDBJ databases">
        <authorList>
            <consortium name="Pathogen Informatics"/>
        </authorList>
    </citation>
    <scope>NUCLEOTIDE SEQUENCE [LARGE SCALE GENOMIC DNA]</scope>
    <source>
        <strain evidence="4 5">NCTC13079</strain>
    </source>
</reference>
<feature type="domain" description="DUF1541" evidence="3">
    <location>
        <begin position="154"/>
        <end position="203"/>
    </location>
</feature>